<feature type="transmembrane region" description="Helical" evidence="9">
    <location>
        <begin position="338"/>
        <end position="357"/>
    </location>
</feature>
<keyword evidence="6 9" id="KW-1133">Transmembrane helix</keyword>
<evidence type="ECO:0008006" key="13">
    <source>
        <dbReference type="Google" id="ProtNLM"/>
    </source>
</evidence>
<evidence type="ECO:0000256" key="1">
    <source>
        <dbReference type="ARBA" id="ARBA00004127"/>
    </source>
</evidence>
<dbReference type="EMBL" id="GEDC01021906">
    <property type="protein sequence ID" value="JAS15392.1"/>
    <property type="molecule type" value="Transcribed_RNA"/>
</dbReference>
<feature type="transmembrane region" description="Helical" evidence="9">
    <location>
        <begin position="295"/>
        <end position="318"/>
    </location>
</feature>
<feature type="signal peptide" evidence="10">
    <location>
        <begin position="1"/>
        <end position="22"/>
    </location>
</feature>
<feature type="transmembrane region" description="Helical" evidence="9">
    <location>
        <begin position="206"/>
        <end position="226"/>
    </location>
</feature>
<gene>
    <name evidence="12" type="ORF">g.5930</name>
    <name evidence="11" type="ORF">g.5931</name>
</gene>
<dbReference type="PANTHER" id="PTHR13131">
    <property type="entry name" value="CYSTINOSIN"/>
    <property type="match status" value="1"/>
</dbReference>
<feature type="chain" id="PRO_5008580558" description="Cystinosin" evidence="10">
    <location>
        <begin position="23"/>
        <end position="361"/>
    </location>
</feature>
<dbReference type="SMART" id="SM00679">
    <property type="entry name" value="CTNS"/>
    <property type="match status" value="2"/>
</dbReference>
<evidence type="ECO:0000313" key="11">
    <source>
        <dbReference type="EMBL" id="JAS15392.1"/>
    </source>
</evidence>
<dbReference type="Gene3D" id="1.20.1280.290">
    <property type="match status" value="1"/>
</dbReference>
<dbReference type="InterPro" id="IPR005282">
    <property type="entry name" value="LC_transporter"/>
</dbReference>
<evidence type="ECO:0000256" key="2">
    <source>
        <dbReference type="ARBA" id="ARBA00006855"/>
    </source>
</evidence>
<feature type="transmembrane region" description="Helical" evidence="9">
    <location>
        <begin position="122"/>
        <end position="143"/>
    </location>
</feature>
<keyword evidence="7 9" id="KW-0472">Membrane</keyword>
<accession>A0A1B6CPI3</accession>
<dbReference type="GO" id="GO:0005774">
    <property type="term" value="C:vacuolar membrane"/>
    <property type="evidence" value="ECO:0007669"/>
    <property type="project" value="TreeGrafter"/>
</dbReference>
<dbReference type="NCBIfam" id="TIGR00951">
    <property type="entry name" value="2A43"/>
    <property type="match status" value="1"/>
</dbReference>
<dbReference type="InterPro" id="IPR006603">
    <property type="entry name" value="PQ-loop_rpt"/>
</dbReference>
<keyword evidence="3" id="KW-0813">Transport</keyword>
<dbReference type="EMBL" id="GEDC01018784">
    <property type="protein sequence ID" value="JAS18514.1"/>
    <property type="molecule type" value="Transcribed_RNA"/>
</dbReference>
<feature type="transmembrane region" description="Helical" evidence="9">
    <location>
        <begin position="238"/>
        <end position="259"/>
    </location>
</feature>
<comment type="subcellular location">
    <subcellularLocation>
        <location evidence="1">Endomembrane system</location>
        <topology evidence="1">Multi-pass membrane protein</topology>
    </subcellularLocation>
</comment>
<sequence length="361" mass="40622">MNLIPLSNILFVLLVGFNLTRGQFITPQSSVTILLGEIFKTNISLEYSLKNCSQVSFYAELDYITSVQKTGTYSYGNQLLCEIEILGKDLGRTTIWGQINDPSNNKSTSEAIIHVTVEQSYVLGWLSSVCGWTYFSVWVLALYPQIYDNWKRQSVIGFSFDFVTLNLVGYACYSIYNIGFYYVPSIVGDYYKRHPGATNPVQLNDVIFSIHGFFGTAYMVLQVFMYERGGQTMSKAGVILLSTLIIALGLILASALLHIIAWLDSLYYCSYIKLVVTVTKYIPQAFLNYTLKSTIGWSIGAVLCDTCGSVLSVLQMIVISYNRNDWVSIMGDPTKFGLGVLSLCFCVIFLNQHYVLYRHNK</sequence>
<dbReference type="AlphaFoldDB" id="A0A1B6CPI3"/>
<keyword evidence="10" id="KW-0732">Signal</keyword>
<feature type="transmembrane region" description="Helical" evidence="9">
    <location>
        <begin position="155"/>
        <end position="176"/>
    </location>
</feature>
<comment type="catalytic activity">
    <reaction evidence="8">
        <text>L-cystine(out) + H(+)(out) = L-cystine(in) + H(+)(in)</text>
        <dbReference type="Rhea" id="RHEA:66172"/>
        <dbReference type="ChEBI" id="CHEBI:15378"/>
        <dbReference type="ChEBI" id="CHEBI:35491"/>
    </reaction>
    <physiologicalReaction direction="left-to-right" evidence="8">
        <dbReference type="Rhea" id="RHEA:66173"/>
    </physiologicalReaction>
</comment>
<evidence type="ECO:0000256" key="5">
    <source>
        <dbReference type="ARBA" id="ARBA00022737"/>
    </source>
</evidence>
<evidence type="ECO:0000256" key="4">
    <source>
        <dbReference type="ARBA" id="ARBA00022692"/>
    </source>
</evidence>
<dbReference type="Pfam" id="PF04193">
    <property type="entry name" value="PQ-loop"/>
    <property type="match status" value="2"/>
</dbReference>
<reference evidence="11" key="1">
    <citation type="submission" date="2015-12" db="EMBL/GenBank/DDBJ databases">
        <title>De novo transcriptome assembly of four potential Pierce s Disease insect vectors from Arizona vineyards.</title>
        <authorList>
            <person name="Tassone E.E."/>
        </authorList>
    </citation>
    <scope>NUCLEOTIDE SEQUENCE</scope>
</reference>
<keyword evidence="5" id="KW-0677">Repeat</keyword>
<evidence type="ECO:0000256" key="3">
    <source>
        <dbReference type="ARBA" id="ARBA00022448"/>
    </source>
</evidence>
<keyword evidence="4 9" id="KW-0812">Transmembrane</keyword>
<evidence type="ECO:0000256" key="10">
    <source>
        <dbReference type="SAM" id="SignalP"/>
    </source>
</evidence>
<proteinExistence type="inferred from homology"/>
<evidence type="ECO:0000256" key="7">
    <source>
        <dbReference type="ARBA" id="ARBA00023136"/>
    </source>
</evidence>
<organism evidence="11">
    <name type="scientific">Clastoptera arizonana</name>
    <name type="common">Arizona spittle bug</name>
    <dbReference type="NCBI Taxonomy" id="38151"/>
    <lineage>
        <taxon>Eukaryota</taxon>
        <taxon>Metazoa</taxon>
        <taxon>Ecdysozoa</taxon>
        <taxon>Arthropoda</taxon>
        <taxon>Hexapoda</taxon>
        <taxon>Insecta</taxon>
        <taxon>Pterygota</taxon>
        <taxon>Neoptera</taxon>
        <taxon>Paraneoptera</taxon>
        <taxon>Hemiptera</taxon>
        <taxon>Auchenorrhyncha</taxon>
        <taxon>Cercopoidea</taxon>
        <taxon>Clastopteridae</taxon>
        <taxon>Clastoptera</taxon>
    </lineage>
</organism>
<dbReference type="GO" id="GO:0015184">
    <property type="term" value="F:L-cystine transmembrane transporter activity"/>
    <property type="evidence" value="ECO:0007669"/>
    <property type="project" value="TreeGrafter"/>
</dbReference>
<name>A0A1B6CPI3_9HEMI</name>
<evidence type="ECO:0000313" key="12">
    <source>
        <dbReference type="EMBL" id="JAS18514.1"/>
    </source>
</evidence>
<evidence type="ECO:0000256" key="9">
    <source>
        <dbReference type="SAM" id="Phobius"/>
    </source>
</evidence>
<dbReference type="PANTHER" id="PTHR13131:SF5">
    <property type="entry name" value="CYSTINOSIN"/>
    <property type="match status" value="1"/>
</dbReference>
<dbReference type="GO" id="GO:0012505">
    <property type="term" value="C:endomembrane system"/>
    <property type="evidence" value="ECO:0007669"/>
    <property type="project" value="UniProtKB-SubCell"/>
</dbReference>
<evidence type="ECO:0000256" key="8">
    <source>
        <dbReference type="ARBA" id="ARBA00048473"/>
    </source>
</evidence>
<protein>
    <recommendedName>
        <fullName evidence="13">Cystinosin</fullName>
    </recommendedName>
</protein>
<comment type="similarity">
    <text evidence="2">Belongs to the cystinosin family.</text>
</comment>
<evidence type="ECO:0000256" key="6">
    <source>
        <dbReference type="ARBA" id="ARBA00022989"/>
    </source>
</evidence>